<proteinExistence type="predicted"/>
<gene>
    <name evidence="3" type="ORF">CD158_04870</name>
    <name evidence="2" type="ORF">QYH67_08660</name>
</gene>
<evidence type="ECO:0000313" key="2">
    <source>
        <dbReference type="EMBL" id="MDN4533629.1"/>
    </source>
</evidence>
<dbReference type="Proteomes" id="UP000242470">
    <property type="component" value="Unassembled WGS sequence"/>
</dbReference>
<dbReference type="SUPFAM" id="SSF55729">
    <property type="entry name" value="Acyl-CoA N-acyltransferases (Nat)"/>
    <property type="match status" value="1"/>
</dbReference>
<dbReference type="EMBL" id="PPQW01000021">
    <property type="protein sequence ID" value="PNZ68098.1"/>
    <property type="molecule type" value="Genomic_DNA"/>
</dbReference>
<feature type="domain" description="N-acetyltransferase" evidence="1">
    <location>
        <begin position="3"/>
        <end position="164"/>
    </location>
</feature>
<accession>A0AAP8TTF4</accession>
<dbReference type="RefSeq" id="WP_059107461.1">
    <property type="nucleotide sequence ID" value="NZ_AP024589.1"/>
</dbReference>
<reference evidence="2" key="2">
    <citation type="submission" date="2023-07" db="EMBL/GenBank/DDBJ databases">
        <title>Evaluation of the beneficial properties of pineapple isolates.</title>
        <authorList>
            <person name="Adefiranye O."/>
        </authorList>
    </citation>
    <scope>NUCLEOTIDE SEQUENCE</scope>
    <source>
        <strain evidence="2">PAPLE_T1</strain>
    </source>
</reference>
<dbReference type="GO" id="GO:0016747">
    <property type="term" value="F:acyltransferase activity, transferring groups other than amino-acyl groups"/>
    <property type="evidence" value="ECO:0007669"/>
    <property type="project" value="InterPro"/>
</dbReference>
<dbReference type="PROSITE" id="PS51186">
    <property type="entry name" value="GNAT"/>
    <property type="match status" value="1"/>
</dbReference>
<reference evidence="3 4" key="1">
    <citation type="submission" date="2017-08" db="EMBL/GenBank/DDBJ databases">
        <title>Draft genome sequences of 64 type strains of genus Staph aureus.</title>
        <authorList>
            <person name="Cole K."/>
            <person name="Golubchik T."/>
            <person name="Russell J."/>
            <person name="Foster D."/>
            <person name="Llewelyn M."/>
            <person name="Wilson D."/>
            <person name="Crook D."/>
            <person name="Paul J."/>
        </authorList>
    </citation>
    <scope>NUCLEOTIDE SEQUENCE [LARGE SCALE GENOMIC DNA]</scope>
    <source>
        <strain evidence="3 4">NCTC 12101</strain>
    </source>
</reference>
<dbReference type="Pfam" id="PF13508">
    <property type="entry name" value="Acetyltransf_7"/>
    <property type="match status" value="1"/>
</dbReference>
<dbReference type="GeneID" id="64981454"/>
<dbReference type="Gene3D" id="3.40.630.30">
    <property type="match status" value="1"/>
</dbReference>
<dbReference type="InterPro" id="IPR016181">
    <property type="entry name" value="Acyl_CoA_acyltransferase"/>
</dbReference>
<sequence length="182" mass="21198">MSFRIRVAEPKDAEALHALMHEAFTPLREMGIDWSSVNADLDMVRRNMEKGTVFVLEQEGKIISTITVRYPWIGQRRNSIYPFLWWFATDPEYGGQGYGSELLTFVEETYLRDTLKVPAVTLGTSAKTHPWLLKIYQHRGYVVYHERERDDGDINAFMYKVLIPDRFDKEVLGTPPPKKRKS</sequence>
<comment type="caution">
    <text evidence="3">The sequence shown here is derived from an EMBL/GenBank/DDBJ whole genome shotgun (WGS) entry which is preliminary data.</text>
</comment>
<dbReference type="EMBL" id="JAUHQC010000011">
    <property type="protein sequence ID" value="MDN4533629.1"/>
    <property type="molecule type" value="Genomic_DNA"/>
</dbReference>
<dbReference type="Proteomes" id="UP001171687">
    <property type="component" value="Unassembled WGS sequence"/>
</dbReference>
<name>A0AAP8TTF4_9STAP</name>
<evidence type="ECO:0000259" key="1">
    <source>
        <dbReference type="PROSITE" id="PS51186"/>
    </source>
</evidence>
<evidence type="ECO:0000313" key="3">
    <source>
        <dbReference type="EMBL" id="PNZ68098.1"/>
    </source>
</evidence>
<organism evidence="3 4">
    <name type="scientific">Staphylococcus auricularis</name>
    <dbReference type="NCBI Taxonomy" id="29379"/>
    <lineage>
        <taxon>Bacteria</taxon>
        <taxon>Bacillati</taxon>
        <taxon>Bacillota</taxon>
        <taxon>Bacilli</taxon>
        <taxon>Bacillales</taxon>
        <taxon>Staphylococcaceae</taxon>
        <taxon>Staphylococcus</taxon>
    </lineage>
</organism>
<dbReference type="AlphaFoldDB" id="A0AAP8TTF4"/>
<dbReference type="CDD" id="cd04301">
    <property type="entry name" value="NAT_SF"/>
    <property type="match status" value="1"/>
</dbReference>
<dbReference type="InterPro" id="IPR000182">
    <property type="entry name" value="GNAT_dom"/>
</dbReference>
<evidence type="ECO:0000313" key="4">
    <source>
        <dbReference type="Proteomes" id="UP000242470"/>
    </source>
</evidence>
<protein>
    <submittedName>
        <fullName evidence="2 3">N-acetyltransferase</fullName>
    </submittedName>
</protein>